<evidence type="ECO:0000256" key="3">
    <source>
        <dbReference type="ARBA" id="ARBA00022692"/>
    </source>
</evidence>
<feature type="transmembrane region" description="Helical" evidence="6">
    <location>
        <begin position="54"/>
        <end position="76"/>
    </location>
</feature>
<keyword evidence="8" id="KW-1185">Reference proteome</keyword>
<dbReference type="InterPro" id="IPR001851">
    <property type="entry name" value="ABC_transp_permease"/>
</dbReference>
<dbReference type="PANTHER" id="PTHR30482">
    <property type="entry name" value="HIGH-AFFINITY BRANCHED-CHAIN AMINO ACID TRANSPORT SYSTEM PERMEASE"/>
    <property type="match status" value="1"/>
</dbReference>
<evidence type="ECO:0000313" key="8">
    <source>
        <dbReference type="Proteomes" id="UP001500804"/>
    </source>
</evidence>
<name>A0ABP9P8G1_9PSEU</name>
<keyword evidence="3 6" id="KW-0812">Transmembrane</keyword>
<organism evidence="7 8">
    <name type="scientific">Pseudonocardia adelaidensis</name>
    <dbReference type="NCBI Taxonomy" id="648754"/>
    <lineage>
        <taxon>Bacteria</taxon>
        <taxon>Bacillati</taxon>
        <taxon>Actinomycetota</taxon>
        <taxon>Actinomycetes</taxon>
        <taxon>Pseudonocardiales</taxon>
        <taxon>Pseudonocardiaceae</taxon>
        <taxon>Pseudonocardia</taxon>
    </lineage>
</organism>
<feature type="transmembrane region" description="Helical" evidence="6">
    <location>
        <begin position="259"/>
        <end position="278"/>
    </location>
</feature>
<comment type="caution">
    <text evidence="7">The sequence shown here is derived from an EMBL/GenBank/DDBJ whole genome shotgun (WGS) entry which is preliminary data.</text>
</comment>
<evidence type="ECO:0000256" key="2">
    <source>
        <dbReference type="ARBA" id="ARBA00022475"/>
    </source>
</evidence>
<dbReference type="EMBL" id="BAABJO010000050">
    <property type="protein sequence ID" value="GAA5140901.1"/>
    <property type="molecule type" value="Genomic_DNA"/>
</dbReference>
<protein>
    <submittedName>
        <fullName evidence="7">Branched-chain amino acid ABC transporter permease</fullName>
    </submittedName>
</protein>
<feature type="transmembrane region" description="Helical" evidence="6">
    <location>
        <begin position="310"/>
        <end position="328"/>
    </location>
</feature>
<dbReference type="PANTHER" id="PTHR30482:SF20">
    <property type="entry name" value="HIGH-AFFINITY BRANCHED-CHAIN AMINO ACID TRANSPORT SYSTEM PERMEASE PROTEIN LIVM"/>
    <property type="match status" value="1"/>
</dbReference>
<comment type="subcellular location">
    <subcellularLocation>
        <location evidence="1">Cell membrane</location>
        <topology evidence="1">Multi-pass membrane protein</topology>
    </subcellularLocation>
</comment>
<evidence type="ECO:0000256" key="5">
    <source>
        <dbReference type="ARBA" id="ARBA00023136"/>
    </source>
</evidence>
<sequence length="342" mass="36039">MTVSELPVHEERTPGRHRAGGPVLPAAVRIARWPVLIVLGYLVPVLLGGSDRIYATVVLIAIFAVMSYGIDVVLSYLGEVSLGHTLFWAGGAYATAVAAVKYGWGPLASLVAAVAVVTVLAVVLGLATIRTREFVFSLVTYAAAVIGLTVVSNNEFLGGTDGLVGVPLLALPAVGGQYVARTNAEMWPIAFVVLVLVVAVIARFRRSRLGVTALMTQMNPDLATTLGVDVRRTRVLVFVLSAPIAGVAGWLYAYQRSYVSPDLLSAHFLLFMLAAVILPGRRLLLGPLVGAAILTTQQELFSFGGDADKIVLGAVLAAILLLSPNGLVGIRHAIVRRSADRG</sequence>
<evidence type="ECO:0000256" key="1">
    <source>
        <dbReference type="ARBA" id="ARBA00004651"/>
    </source>
</evidence>
<keyword evidence="2" id="KW-1003">Cell membrane</keyword>
<feature type="transmembrane region" description="Helical" evidence="6">
    <location>
        <begin position="235"/>
        <end position="253"/>
    </location>
</feature>
<dbReference type="Proteomes" id="UP001500804">
    <property type="component" value="Unassembled WGS sequence"/>
</dbReference>
<dbReference type="CDD" id="cd06581">
    <property type="entry name" value="TM_PBP1_LivM_like"/>
    <property type="match status" value="1"/>
</dbReference>
<feature type="transmembrane region" description="Helical" evidence="6">
    <location>
        <begin position="163"/>
        <end position="180"/>
    </location>
</feature>
<evidence type="ECO:0000313" key="7">
    <source>
        <dbReference type="EMBL" id="GAA5140901.1"/>
    </source>
</evidence>
<keyword evidence="5 6" id="KW-0472">Membrane</keyword>
<dbReference type="Pfam" id="PF02653">
    <property type="entry name" value="BPD_transp_2"/>
    <property type="match status" value="1"/>
</dbReference>
<evidence type="ECO:0000256" key="6">
    <source>
        <dbReference type="SAM" id="Phobius"/>
    </source>
</evidence>
<dbReference type="InterPro" id="IPR043428">
    <property type="entry name" value="LivM-like"/>
</dbReference>
<proteinExistence type="predicted"/>
<reference evidence="8" key="1">
    <citation type="journal article" date="2019" name="Int. J. Syst. Evol. Microbiol.">
        <title>The Global Catalogue of Microorganisms (GCM) 10K type strain sequencing project: providing services to taxonomists for standard genome sequencing and annotation.</title>
        <authorList>
            <consortium name="The Broad Institute Genomics Platform"/>
            <consortium name="The Broad Institute Genome Sequencing Center for Infectious Disease"/>
            <person name="Wu L."/>
            <person name="Ma J."/>
        </authorList>
    </citation>
    <scope>NUCLEOTIDE SEQUENCE [LARGE SCALE GENOMIC DNA]</scope>
    <source>
        <strain evidence="8">JCM 18302</strain>
    </source>
</reference>
<feature type="transmembrane region" description="Helical" evidence="6">
    <location>
        <begin position="186"/>
        <end position="204"/>
    </location>
</feature>
<keyword evidence="4 6" id="KW-1133">Transmembrane helix</keyword>
<feature type="transmembrane region" description="Helical" evidence="6">
    <location>
        <begin position="30"/>
        <end position="47"/>
    </location>
</feature>
<feature type="transmembrane region" description="Helical" evidence="6">
    <location>
        <begin position="134"/>
        <end position="151"/>
    </location>
</feature>
<gene>
    <name evidence="7" type="ORF">GCM10023320_79130</name>
</gene>
<accession>A0ABP9P8G1</accession>
<feature type="transmembrane region" description="Helical" evidence="6">
    <location>
        <begin position="107"/>
        <end position="128"/>
    </location>
</feature>
<evidence type="ECO:0000256" key="4">
    <source>
        <dbReference type="ARBA" id="ARBA00022989"/>
    </source>
</evidence>